<dbReference type="RefSeq" id="WP_093842060.1">
    <property type="nucleotide sequence ID" value="NZ_FPAB01000001.1"/>
</dbReference>
<dbReference type="EMBL" id="FPAB01000001">
    <property type="protein sequence ID" value="SFS40642.1"/>
    <property type="molecule type" value="Genomic_DNA"/>
</dbReference>
<dbReference type="Proteomes" id="UP000198873">
    <property type="component" value="Unassembled WGS sequence"/>
</dbReference>
<dbReference type="PROSITE" id="PS51318">
    <property type="entry name" value="TAT"/>
    <property type="match status" value="1"/>
</dbReference>
<dbReference type="InterPro" id="IPR030678">
    <property type="entry name" value="Peptide/Ni-bd"/>
</dbReference>
<feature type="signal peptide" evidence="1">
    <location>
        <begin position="1"/>
        <end position="22"/>
    </location>
</feature>
<dbReference type="InterPro" id="IPR006311">
    <property type="entry name" value="TAT_signal"/>
</dbReference>
<dbReference type="PROSITE" id="PS51257">
    <property type="entry name" value="PROKAR_LIPOPROTEIN"/>
    <property type="match status" value="1"/>
</dbReference>
<dbReference type="AlphaFoldDB" id="A0A1I6PKA2"/>
<dbReference type="SUPFAM" id="SSF53850">
    <property type="entry name" value="Periplasmic binding protein-like II"/>
    <property type="match status" value="1"/>
</dbReference>
<feature type="domain" description="Solute-binding protein family 5" evidence="2">
    <location>
        <begin position="102"/>
        <end position="418"/>
    </location>
</feature>
<dbReference type="InterPro" id="IPR000914">
    <property type="entry name" value="SBP_5_dom"/>
</dbReference>
<dbReference type="PANTHER" id="PTHR30290:SF65">
    <property type="entry name" value="MONOACYL PHOSPHATIDYLINOSITOL TETRAMANNOSIDE-BINDING PROTEIN LPQW-RELATED"/>
    <property type="match status" value="1"/>
</dbReference>
<keyword evidence="4" id="KW-1185">Reference proteome</keyword>
<protein>
    <submittedName>
        <fullName evidence="3">Peptide/nickel transport system substrate-binding protein</fullName>
    </submittedName>
</protein>
<dbReference type="GO" id="GO:0015833">
    <property type="term" value="P:peptide transport"/>
    <property type="evidence" value="ECO:0007669"/>
    <property type="project" value="TreeGrafter"/>
</dbReference>
<dbReference type="PIRSF" id="PIRSF002741">
    <property type="entry name" value="MppA"/>
    <property type="match status" value="1"/>
</dbReference>
<dbReference type="Gene3D" id="3.10.105.10">
    <property type="entry name" value="Dipeptide-binding Protein, Domain 3"/>
    <property type="match status" value="1"/>
</dbReference>
<sequence>MDPIGRRTLLRTGLLAVAGAMAGPALLTACGTGGEPAARPQQDGRRGGTLRAAFTGAGAAETLNHFTGGTAMDMVRARALHATLGDIDPTAPDGVRYGVLDTIEIATDLSAYTLRLRPKLTFSDGSPLTAADVLWSLMSPADNPASLPVYKNPAANFDFSGARIEDDRTLVLPTLTPIADGRLLLCQGNYLVVKEGSDFSPGTPTSGPFTLQEFEPGVGSLLTRNDAFSLPDADDAPYLDGLELRSIADSDARAAALTGGQIDFAHDLAPVTAQTLRGDDRFTVSSTEAPYVSGLFFRMNLAHEPFRDDRVRTAFKLAADRQAMVDSVFFGDAVVGNDLMSPGFPDYAPEIEQRPFDPDRARRLLREAGADGMSIALTTGPETPGMVEVATLYVENLKEIGVDATLDELPAGQLFADYPAYARLPLAASFSVPTPALPLYQMSYGGQNPSALGWDRPDVDALVAEARGSSGAESAEAGLAAQQVLWEEGNTIAPVFKPFTTAAVPGVSGVADDLFGQFPGFSRTSLS</sequence>
<evidence type="ECO:0000313" key="3">
    <source>
        <dbReference type="EMBL" id="SFS40642.1"/>
    </source>
</evidence>
<keyword evidence="1" id="KW-0732">Signal</keyword>
<organism evidence="3 4">
    <name type="scientific">Streptomyces harbinensis</name>
    <dbReference type="NCBI Taxonomy" id="1176198"/>
    <lineage>
        <taxon>Bacteria</taxon>
        <taxon>Bacillati</taxon>
        <taxon>Actinomycetota</taxon>
        <taxon>Actinomycetes</taxon>
        <taxon>Kitasatosporales</taxon>
        <taxon>Streptomycetaceae</taxon>
        <taxon>Streptomyces</taxon>
    </lineage>
</organism>
<dbReference type="Pfam" id="PF00496">
    <property type="entry name" value="SBP_bac_5"/>
    <property type="match status" value="1"/>
</dbReference>
<evidence type="ECO:0000313" key="4">
    <source>
        <dbReference type="Proteomes" id="UP000198873"/>
    </source>
</evidence>
<gene>
    <name evidence="3" type="ORF">SAMN05444716_101568</name>
</gene>
<dbReference type="GO" id="GO:1904680">
    <property type="term" value="F:peptide transmembrane transporter activity"/>
    <property type="evidence" value="ECO:0007669"/>
    <property type="project" value="TreeGrafter"/>
</dbReference>
<dbReference type="STRING" id="1176198.SAMN05444716_101568"/>
<dbReference type="GO" id="GO:0042597">
    <property type="term" value="C:periplasmic space"/>
    <property type="evidence" value="ECO:0007669"/>
    <property type="project" value="UniProtKB-ARBA"/>
</dbReference>
<dbReference type="PANTHER" id="PTHR30290">
    <property type="entry name" value="PERIPLASMIC BINDING COMPONENT OF ABC TRANSPORTER"/>
    <property type="match status" value="1"/>
</dbReference>
<dbReference type="InterPro" id="IPR039424">
    <property type="entry name" value="SBP_5"/>
</dbReference>
<evidence type="ECO:0000259" key="2">
    <source>
        <dbReference type="Pfam" id="PF00496"/>
    </source>
</evidence>
<dbReference type="Gene3D" id="3.40.190.10">
    <property type="entry name" value="Periplasmic binding protein-like II"/>
    <property type="match status" value="1"/>
</dbReference>
<evidence type="ECO:0000256" key="1">
    <source>
        <dbReference type="SAM" id="SignalP"/>
    </source>
</evidence>
<accession>A0A1I6PKA2</accession>
<feature type="chain" id="PRO_5039141729" evidence="1">
    <location>
        <begin position="23"/>
        <end position="527"/>
    </location>
</feature>
<dbReference type="CDD" id="cd08503">
    <property type="entry name" value="PBP2_NikA_DppA_OppA_like_17"/>
    <property type="match status" value="1"/>
</dbReference>
<reference evidence="4" key="1">
    <citation type="submission" date="2016-10" db="EMBL/GenBank/DDBJ databases">
        <authorList>
            <person name="Varghese N."/>
            <person name="Submissions S."/>
        </authorList>
    </citation>
    <scope>NUCLEOTIDE SEQUENCE [LARGE SCALE GENOMIC DNA]</scope>
    <source>
        <strain evidence="4">CGMCC 4.7047</strain>
    </source>
</reference>
<dbReference type="GO" id="GO:0043190">
    <property type="term" value="C:ATP-binding cassette (ABC) transporter complex"/>
    <property type="evidence" value="ECO:0007669"/>
    <property type="project" value="InterPro"/>
</dbReference>
<name>A0A1I6PKA2_9ACTN</name>
<proteinExistence type="predicted"/>